<reference evidence="3" key="1">
    <citation type="journal article" date="2019" name="Int. J. Syst. Evol. Microbiol.">
        <title>The Global Catalogue of Microorganisms (GCM) 10K type strain sequencing project: providing services to taxonomists for standard genome sequencing and annotation.</title>
        <authorList>
            <consortium name="The Broad Institute Genomics Platform"/>
            <consortium name="The Broad Institute Genome Sequencing Center for Infectious Disease"/>
            <person name="Wu L."/>
            <person name="Ma J."/>
        </authorList>
    </citation>
    <scope>NUCLEOTIDE SEQUENCE [LARGE SCALE GENOMIC DNA]</scope>
    <source>
        <strain evidence="3">JCM 9651</strain>
    </source>
</reference>
<sequence>MAQTPLAPSPLPAAPVRPGRARRVLRALAVVSCVPYLSLKIAWVAGSRIGIPEGSALLEKRALYAVANSVTILMDATVIVLALLLTQAWGRRVASWLLAFPMWVATGLLAPIMLGFPLQLVAAAFAGGPDAQDGTREPFLDDWVFDVVYGGFIMQGIALGTLFVLYARERWGGLWQGRVWELPPVVSGPRTKAVAVAAALLALFPAALHLMWALGSTTGLPAKAAEQRDTDMYLLEGTRVFFVAAAVTGVLMLVLRLGRALKVKAVLGTAWVGSGAVGCWGGWMLMASLLPEDDPAKRATGLLVLTYSVEMITGFLLAGCVVSFLRRRSA</sequence>
<feature type="transmembrane region" description="Helical" evidence="1">
    <location>
        <begin position="63"/>
        <end position="85"/>
    </location>
</feature>
<proteinExistence type="predicted"/>
<keyword evidence="1" id="KW-1133">Transmembrane helix</keyword>
<organism evidence="2 3">
    <name type="scientific">Streptomyces sannanensis</name>
    <dbReference type="NCBI Taxonomy" id="285536"/>
    <lineage>
        <taxon>Bacteria</taxon>
        <taxon>Bacillati</taxon>
        <taxon>Actinomycetota</taxon>
        <taxon>Actinomycetes</taxon>
        <taxon>Kitasatosporales</taxon>
        <taxon>Streptomycetaceae</taxon>
        <taxon>Streptomyces</taxon>
    </lineage>
</organism>
<keyword evidence="1" id="KW-0812">Transmembrane</keyword>
<keyword evidence="3" id="KW-1185">Reference proteome</keyword>
<evidence type="ECO:0000313" key="3">
    <source>
        <dbReference type="Proteomes" id="UP001499990"/>
    </source>
</evidence>
<feature type="transmembrane region" description="Helical" evidence="1">
    <location>
        <begin position="270"/>
        <end position="290"/>
    </location>
</feature>
<evidence type="ECO:0000313" key="2">
    <source>
        <dbReference type="EMBL" id="GAA3369806.1"/>
    </source>
</evidence>
<keyword evidence="1" id="KW-0472">Membrane</keyword>
<feature type="transmembrane region" description="Helical" evidence="1">
    <location>
        <begin position="147"/>
        <end position="167"/>
    </location>
</feature>
<evidence type="ECO:0000256" key="1">
    <source>
        <dbReference type="SAM" id="Phobius"/>
    </source>
</evidence>
<dbReference type="Proteomes" id="UP001499990">
    <property type="component" value="Unassembled WGS sequence"/>
</dbReference>
<feature type="transmembrane region" description="Helical" evidence="1">
    <location>
        <begin position="24"/>
        <end position="43"/>
    </location>
</feature>
<dbReference type="RefSeq" id="WP_345035267.1">
    <property type="nucleotide sequence ID" value="NZ_BAAAYL010000001.1"/>
</dbReference>
<feature type="transmembrane region" description="Helical" evidence="1">
    <location>
        <begin position="193"/>
        <end position="214"/>
    </location>
</feature>
<dbReference type="EMBL" id="BAAAYL010000001">
    <property type="protein sequence ID" value="GAA3369806.1"/>
    <property type="molecule type" value="Genomic_DNA"/>
</dbReference>
<protein>
    <recommendedName>
        <fullName evidence="4">Aromatic ring-opening dioxygenase LigA</fullName>
    </recommendedName>
</protein>
<feature type="transmembrane region" description="Helical" evidence="1">
    <location>
        <begin position="97"/>
        <end position="127"/>
    </location>
</feature>
<feature type="transmembrane region" description="Helical" evidence="1">
    <location>
        <begin position="240"/>
        <end position="258"/>
    </location>
</feature>
<name>A0ABP6S7D8_9ACTN</name>
<accession>A0ABP6S7D8</accession>
<gene>
    <name evidence="2" type="ORF">GCM10020367_13950</name>
</gene>
<comment type="caution">
    <text evidence="2">The sequence shown here is derived from an EMBL/GenBank/DDBJ whole genome shotgun (WGS) entry which is preliminary data.</text>
</comment>
<feature type="transmembrane region" description="Helical" evidence="1">
    <location>
        <begin position="302"/>
        <end position="325"/>
    </location>
</feature>
<evidence type="ECO:0008006" key="4">
    <source>
        <dbReference type="Google" id="ProtNLM"/>
    </source>
</evidence>